<dbReference type="NCBIfam" id="NF003671">
    <property type="entry name" value="PRK05294.1"/>
    <property type="match status" value="1"/>
</dbReference>
<name>A0A8T2V0C5_CERRI</name>
<dbReference type="EMBL" id="CM035409">
    <property type="protein sequence ID" value="KAH7440426.1"/>
    <property type="molecule type" value="Genomic_DNA"/>
</dbReference>
<dbReference type="GO" id="GO:0046872">
    <property type="term" value="F:metal ion binding"/>
    <property type="evidence" value="ECO:0007669"/>
    <property type="project" value="UniProtKB-KW"/>
</dbReference>
<dbReference type="InterPro" id="IPR033937">
    <property type="entry name" value="MGS_CPS_CarB"/>
</dbReference>
<keyword evidence="6" id="KW-0436">Ligase</keyword>
<feature type="domain" description="MGS-like" evidence="24">
    <location>
        <begin position="1078"/>
        <end position="1218"/>
    </location>
</feature>
<comment type="catalytic activity">
    <reaction evidence="20">
        <text>hydrogencarbonate + NH4(+) + 2 ATP = carbamoyl phosphate + 2 ADP + phosphate + 2 H(+)</text>
        <dbReference type="Rhea" id="RHEA:18029"/>
        <dbReference type="ChEBI" id="CHEBI:15378"/>
        <dbReference type="ChEBI" id="CHEBI:17544"/>
        <dbReference type="ChEBI" id="CHEBI:28938"/>
        <dbReference type="ChEBI" id="CHEBI:30616"/>
        <dbReference type="ChEBI" id="CHEBI:43474"/>
        <dbReference type="ChEBI" id="CHEBI:58228"/>
        <dbReference type="ChEBI" id="CHEBI:456216"/>
        <dbReference type="EC" id="6.3.4.16"/>
    </reaction>
</comment>
<evidence type="ECO:0000256" key="14">
    <source>
        <dbReference type="ARBA" id="ARBA00023211"/>
    </source>
</evidence>
<evidence type="ECO:0000256" key="11">
    <source>
        <dbReference type="ARBA" id="ARBA00022840"/>
    </source>
</evidence>
<dbReference type="FunFam" id="3.40.50.20:FF:000003">
    <property type="entry name" value="Carbamoyl-phosphate synthase large chain"/>
    <property type="match status" value="1"/>
</dbReference>
<keyword evidence="14" id="KW-0464">Manganese</keyword>
<dbReference type="AlphaFoldDB" id="A0A8T2V0C5"/>
<keyword evidence="10 22" id="KW-0547">Nucleotide-binding</keyword>
<keyword evidence="26" id="KW-1185">Reference proteome</keyword>
<dbReference type="EC" id="6.3.5.5" evidence="4"/>
<evidence type="ECO:0000256" key="7">
    <source>
        <dbReference type="ARBA" id="ARBA00022605"/>
    </source>
</evidence>
<evidence type="ECO:0000256" key="16">
    <source>
        <dbReference type="ARBA" id="ARBA00044063"/>
    </source>
</evidence>
<dbReference type="Gene3D" id="1.10.1030.10">
    <property type="entry name" value="Carbamoyl-phosphate synthetase, large subunit oligomerisation domain"/>
    <property type="match status" value="1"/>
</dbReference>
<dbReference type="InterPro" id="IPR005483">
    <property type="entry name" value="CPSase_dom"/>
</dbReference>
<evidence type="ECO:0000256" key="22">
    <source>
        <dbReference type="PROSITE-ProRule" id="PRU00409"/>
    </source>
</evidence>
<keyword evidence="5" id="KW-0055">Arginine biosynthesis</keyword>
<dbReference type="Pfam" id="PF02786">
    <property type="entry name" value="CPSase_L_D2"/>
    <property type="match status" value="2"/>
</dbReference>
<evidence type="ECO:0000256" key="1">
    <source>
        <dbReference type="ARBA" id="ARBA00001936"/>
    </source>
</evidence>
<dbReference type="SUPFAM" id="SSF48108">
    <property type="entry name" value="Carbamoyl phosphate synthetase, large subunit connection domain"/>
    <property type="match status" value="1"/>
</dbReference>
<accession>A0A8T2V0C5</accession>
<dbReference type="SUPFAM" id="SSF52440">
    <property type="entry name" value="PreATP-grasp domain"/>
    <property type="match status" value="2"/>
</dbReference>
<dbReference type="GO" id="GO:0006221">
    <property type="term" value="P:pyrimidine nucleotide biosynthetic process"/>
    <property type="evidence" value="ECO:0007669"/>
    <property type="project" value="UniProtKB-KW"/>
</dbReference>
<dbReference type="NCBIfam" id="NF009455">
    <property type="entry name" value="PRK12815.1"/>
    <property type="match status" value="1"/>
</dbReference>
<comment type="caution">
    <text evidence="25">The sequence shown here is derived from an EMBL/GenBank/DDBJ whole genome shotgun (WGS) entry which is preliminary data.</text>
</comment>
<evidence type="ECO:0000256" key="15">
    <source>
        <dbReference type="ARBA" id="ARBA00044031"/>
    </source>
</evidence>
<dbReference type="Proteomes" id="UP000825935">
    <property type="component" value="Chromosome 4"/>
</dbReference>
<dbReference type="EMBL" id="CM035409">
    <property type="protein sequence ID" value="KAH7440429.1"/>
    <property type="molecule type" value="Genomic_DNA"/>
</dbReference>
<dbReference type="InterPro" id="IPR006275">
    <property type="entry name" value="CPSase_lsu"/>
</dbReference>
<dbReference type="FunFam" id="3.40.50.20:FF:000001">
    <property type="entry name" value="Carbamoyl-phosphate synthase large chain"/>
    <property type="match status" value="1"/>
</dbReference>
<dbReference type="EC" id="6.3.4.16" evidence="16"/>
<dbReference type="InterPro" id="IPR036897">
    <property type="entry name" value="CarbamoylP_synth_lsu_oligo_sf"/>
</dbReference>
<dbReference type="SUPFAM" id="SSF52335">
    <property type="entry name" value="Methylglyoxal synthase-like"/>
    <property type="match status" value="1"/>
</dbReference>
<dbReference type="Pfam" id="PF02787">
    <property type="entry name" value="CPSase_L_D3"/>
    <property type="match status" value="1"/>
</dbReference>
<dbReference type="EMBL" id="CM035409">
    <property type="protein sequence ID" value="KAH7440428.1"/>
    <property type="molecule type" value="Genomic_DNA"/>
</dbReference>
<dbReference type="InterPro" id="IPR005480">
    <property type="entry name" value="CPSase_lsu_oligo"/>
</dbReference>
<keyword evidence="7" id="KW-0028">Amino-acid biosynthesis</keyword>
<dbReference type="NCBIfam" id="TIGR01369">
    <property type="entry name" value="CPSaseII_lrg"/>
    <property type="match status" value="1"/>
</dbReference>
<evidence type="ECO:0000256" key="2">
    <source>
        <dbReference type="ARBA" id="ARBA00005077"/>
    </source>
</evidence>
<keyword evidence="13" id="KW-0665">Pyrimidine biosynthesis</keyword>
<keyword evidence="11 22" id="KW-0067">ATP-binding</keyword>
<dbReference type="GO" id="GO:0006526">
    <property type="term" value="P:L-arginine biosynthetic process"/>
    <property type="evidence" value="ECO:0007669"/>
    <property type="project" value="UniProtKB-KW"/>
</dbReference>
<dbReference type="InterPro" id="IPR011607">
    <property type="entry name" value="MGS-like_dom"/>
</dbReference>
<comment type="subunit">
    <text evidence="15">Heterodimer composed of 2 chains; the small (or glutamine) chain promotes the hydrolysis of glutamine to ammonia, which is used by the large (or ammonia) chain to synthesize carbamoyl phosphate.</text>
</comment>
<dbReference type="FunFam" id="1.10.1030.10:FF:000002">
    <property type="entry name" value="Carbamoyl-phosphate synthase large chain"/>
    <property type="match status" value="1"/>
</dbReference>
<dbReference type="GO" id="GO:0004088">
    <property type="term" value="F:carbamoyl-phosphate synthase (glutamine-hydrolyzing) activity"/>
    <property type="evidence" value="ECO:0007669"/>
    <property type="project" value="UniProtKB-EC"/>
</dbReference>
<evidence type="ECO:0000256" key="6">
    <source>
        <dbReference type="ARBA" id="ARBA00022598"/>
    </source>
</evidence>
<dbReference type="FunFam" id="3.40.50.1380:FF:000013">
    <property type="entry name" value="Carbamoyl-phosphate synthase large chain"/>
    <property type="match status" value="1"/>
</dbReference>
<comment type="cofactor">
    <cofactor evidence="1">
        <name>Mn(2+)</name>
        <dbReference type="ChEBI" id="CHEBI:29035"/>
    </cofactor>
</comment>
<comment type="similarity">
    <text evidence="3">Belongs to the CarB family.</text>
</comment>
<dbReference type="OrthoDB" id="434at2759"/>
<dbReference type="InterPro" id="IPR036914">
    <property type="entry name" value="MGS-like_dom_sf"/>
</dbReference>
<dbReference type="PANTHER" id="PTHR11405">
    <property type="entry name" value="CARBAMOYLTRANSFERASE FAMILY MEMBER"/>
    <property type="match status" value="1"/>
</dbReference>
<evidence type="ECO:0000313" key="26">
    <source>
        <dbReference type="Proteomes" id="UP000825935"/>
    </source>
</evidence>
<dbReference type="EMBL" id="CM035409">
    <property type="protein sequence ID" value="KAH7440427.1"/>
    <property type="molecule type" value="Genomic_DNA"/>
</dbReference>
<dbReference type="HAMAP" id="MF_01210_B">
    <property type="entry name" value="CPSase_L_chain_B"/>
    <property type="match status" value="1"/>
</dbReference>
<evidence type="ECO:0000256" key="20">
    <source>
        <dbReference type="ARBA" id="ARBA00047359"/>
    </source>
</evidence>
<dbReference type="PROSITE" id="PS51855">
    <property type="entry name" value="MGS"/>
    <property type="match status" value="1"/>
</dbReference>
<evidence type="ECO:0000256" key="3">
    <source>
        <dbReference type="ARBA" id="ARBA00009799"/>
    </source>
</evidence>
<comment type="pathway">
    <text evidence="2">Amino-acid biosynthesis; L-arginine biosynthesis; carbamoyl phosphate from bicarbonate: step 1/1.</text>
</comment>
<dbReference type="InterPro" id="IPR011761">
    <property type="entry name" value="ATP-grasp"/>
</dbReference>
<dbReference type="GO" id="GO:0004087">
    <property type="term" value="F:carbamoyl-phosphate synthase (ammonia) activity"/>
    <property type="evidence" value="ECO:0007669"/>
    <property type="project" value="UniProtKB-EC"/>
</dbReference>
<dbReference type="SUPFAM" id="SSF56059">
    <property type="entry name" value="Glutathione synthetase ATP-binding domain-like"/>
    <property type="match status" value="2"/>
</dbReference>
<sequence length="1218" mass="133284">MSICSFKLQSASHLGLPAYSQSNFLGLGVGSLLPTECAASGRSIRNRRHEYRVLRALVNRDAGHCSYFVRRGISPSRRVSESGRRRQTLHRRKLMKSTCNVLEATEAPVIELEQPFLPWDVEPVGLKGQKRTDLRKILILGAGPIVIGQACEFDYSGTQACKALKEEGYEVVLINSNPATIMTDPEIADRTYITPMTPELVEKIMEQERPDAVLPTMGGQTALNLAVALSEMGILEKYGIELIGAKLDAIRKAEDRDLFKQAMNRIGVKSPPSGIATTLDECFQIAESIGEYPLIIRPAFTLGGTGGGIAYNKEEFEAICKSGLAASVCSQVLVEKSLLGWKEYELEVMRDLADNVVIICSIENIDPMGVHTGDSITVAPAQTLTDKEYQRLRDQAVAIMREIGVECGGSNVQFAVNPKDGEVMVIEMNPRVSRSSALASKATGFPIAKMAAKLSVGYTLDLIPNDITKKTPASFEPSIDYVVTKIPRFAFEKFPGSQPVLTTQMKSVGEAMALGRTFQESFQKAIRSLETGHHGWGCEKVKELDWDLEKLKYSLRVPNPDRMYAIYAVLKRGMTQKEVHELTFIDPWFIAQLGELIEVEEFLGMTSLTDLTKEDLYELKRRGFSDKQIGYATGTSEKEVRAHRIALGVVPAYKRVDTCAAEFEANTPYLYSSYDDECESSPNNKKKVLILGGGPNRIGQGIEFDYCCCHACFALQGAGYETIMMNSNPETVSTDYDTSDRLYFEPLTTEDVLNVIDLERPDGIIMQFGGQTPLKLAVPIQNYLDEFKPEAASGSGLVKIWGTSPDSIDAAEDRKRFNAMLDELGIKQPPGGIARSEEDALEIAAKVGFPVVVRPSYVLGGRAMEIVYSSDKLKAYLETAVQVDPERPVLVDRYLTDASEIDVDSLADAEGNVVIGGIMEHIEQAGVHSGDSACSIPTLTVSSHALSTIRKWTSELAKKLKVLGLMNCQYAITASDEVYILEANPRASRTVPFVSKAIGHPLAKYAALLMSGKSFRDIGFMEEVIPNHVSVKEAVLPFDKFQGCDVLLGPEMRSTGEVMGIDYGFDMAFAKAQIAANQKLPLSGTVFISMNDLTKPKVLPIAKGFSELGFNVLATQGTAALLDSQGIPVQRVLKVHEGRPHAGDMLANGQIQLVVITSSGDSLDQIDGRQIRRMALAYKVPIITTIAGALATLEAIKGLKQSPVSMVALQEFFEAEKV</sequence>
<dbReference type="InterPro" id="IPR013815">
    <property type="entry name" value="ATP_grasp_subdomain_1"/>
</dbReference>
<dbReference type="GO" id="GO:0006541">
    <property type="term" value="P:glutamine metabolic process"/>
    <property type="evidence" value="ECO:0007669"/>
    <property type="project" value="TreeGrafter"/>
</dbReference>
<dbReference type="InterPro" id="IPR005479">
    <property type="entry name" value="CPAse_ATP-bd"/>
</dbReference>
<keyword evidence="8" id="KW-0479">Metal-binding</keyword>
<evidence type="ECO:0000256" key="19">
    <source>
        <dbReference type="ARBA" id="ARBA00044334"/>
    </source>
</evidence>
<evidence type="ECO:0000259" key="23">
    <source>
        <dbReference type="PROSITE" id="PS50975"/>
    </source>
</evidence>
<proteinExistence type="inferred from homology"/>
<keyword evidence="9" id="KW-0677">Repeat</keyword>
<dbReference type="CDD" id="cd01424">
    <property type="entry name" value="MGS_CPS_II"/>
    <property type="match status" value="1"/>
</dbReference>
<protein>
    <recommendedName>
        <fullName evidence="21">Carbamoyl phosphate synthase arginine-specific large chain, chloroplastic</fullName>
        <ecNumber evidence="16">6.3.4.16</ecNumber>
        <ecNumber evidence="4">6.3.5.5</ecNumber>
    </recommendedName>
    <alternativeName>
        <fullName evidence="18">Ammonium-dependent carbamoyl phosphate synthetase</fullName>
    </alternativeName>
    <alternativeName>
        <fullName evidence="17">Arginine-specific carbamoyl phosphate synthetase, ammonia chain</fullName>
    </alternativeName>
    <alternativeName>
        <fullName evidence="19">Glutamine-dependent carbamoyl phosphate synthetase</fullName>
    </alternativeName>
</protein>
<dbReference type="Pfam" id="PF25596">
    <property type="entry name" value="CPSase_L_D1"/>
    <property type="match status" value="2"/>
</dbReference>
<dbReference type="HAMAP" id="MF_01210_A">
    <property type="entry name" value="CPSase_L_chain_A"/>
    <property type="match status" value="1"/>
</dbReference>
<evidence type="ECO:0000256" key="17">
    <source>
        <dbReference type="ARBA" id="ARBA00044249"/>
    </source>
</evidence>
<evidence type="ECO:0000256" key="9">
    <source>
        <dbReference type="ARBA" id="ARBA00022737"/>
    </source>
</evidence>
<dbReference type="PROSITE" id="PS00866">
    <property type="entry name" value="CPSASE_1"/>
    <property type="match status" value="2"/>
</dbReference>
<evidence type="ECO:0000259" key="24">
    <source>
        <dbReference type="PROSITE" id="PS51855"/>
    </source>
</evidence>
<dbReference type="SMART" id="SM01096">
    <property type="entry name" value="CPSase_L_D3"/>
    <property type="match status" value="1"/>
</dbReference>
<dbReference type="Pfam" id="PF02142">
    <property type="entry name" value="MGS"/>
    <property type="match status" value="1"/>
</dbReference>
<organism evidence="25 26">
    <name type="scientific">Ceratopteris richardii</name>
    <name type="common">Triangle waterfern</name>
    <dbReference type="NCBI Taxonomy" id="49495"/>
    <lineage>
        <taxon>Eukaryota</taxon>
        <taxon>Viridiplantae</taxon>
        <taxon>Streptophyta</taxon>
        <taxon>Embryophyta</taxon>
        <taxon>Tracheophyta</taxon>
        <taxon>Polypodiopsida</taxon>
        <taxon>Polypodiidae</taxon>
        <taxon>Polypodiales</taxon>
        <taxon>Pteridineae</taxon>
        <taxon>Pteridaceae</taxon>
        <taxon>Parkerioideae</taxon>
        <taxon>Ceratopteris</taxon>
    </lineage>
</organism>
<dbReference type="OMA" id="FPFNKFP"/>
<dbReference type="PRINTS" id="PR00098">
    <property type="entry name" value="CPSASE"/>
</dbReference>
<evidence type="ECO:0000256" key="5">
    <source>
        <dbReference type="ARBA" id="ARBA00022571"/>
    </source>
</evidence>
<feature type="domain" description="ATP-grasp" evidence="23">
    <location>
        <begin position="818"/>
        <end position="1011"/>
    </location>
</feature>
<evidence type="ECO:0000256" key="8">
    <source>
        <dbReference type="ARBA" id="ARBA00022723"/>
    </source>
</evidence>
<evidence type="ECO:0000256" key="10">
    <source>
        <dbReference type="ARBA" id="ARBA00022741"/>
    </source>
</evidence>
<evidence type="ECO:0000256" key="21">
    <source>
        <dbReference type="ARBA" id="ARBA00074190"/>
    </source>
</evidence>
<dbReference type="GO" id="GO:0005524">
    <property type="term" value="F:ATP binding"/>
    <property type="evidence" value="ECO:0007669"/>
    <property type="project" value="UniProtKB-UniRule"/>
</dbReference>
<dbReference type="Gene3D" id="3.30.470.20">
    <property type="entry name" value="ATP-grasp fold, B domain"/>
    <property type="match status" value="2"/>
</dbReference>
<dbReference type="InterPro" id="IPR058047">
    <property type="entry name" value="CPSase_preATP-grasp"/>
</dbReference>
<dbReference type="PROSITE" id="PS50975">
    <property type="entry name" value="ATP_GRASP"/>
    <property type="match status" value="2"/>
</dbReference>
<dbReference type="Gene3D" id="3.40.50.20">
    <property type="match status" value="2"/>
</dbReference>
<evidence type="ECO:0000256" key="18">
    <source>
        <dbReference type="ARBA" id="ARBA00044318"/>
    </source>
</evidence>
<dbReference type="FunFam" id="3.30.470.20:FF:000007">
    <property type="entry name" value="Carbamoyl-phosphate synthase large chain"/>
    <property type="match status" value="1"/>
</dbReference>
<dbReference type="Gene3D" id="3.30.1490.20">
    <property type="entry name" value="ATP-grasp fold, A domain"/>
    <property type="match status" value="1"/>
</dbReference>
<dbReference type="GO" id="GO:0005737">
    <property type="term" value="C:cytoplasm"/>
    <property type="evidence" value="ECO:0007669"/>
    <property type="project" value="TreeGrafter"/>
</dbReference>
<dbReference type="PANTHER" id="PTHR11405:SF53">
    <property type="entry name" value="CARBAMOYL-PHOSPHATE SYNTHASE [AMMONIA], MITOCHONDRIAL"/>
    <property type="match status" value="1"/>
</dbReference>
<feature type="domain" description="ATP-grasp" evidence="23">
    <location>
        <begin position="260"/>
        <end position="456"/>
    </location>
</feature>
<reference evidence="25" key="1">
    <citation type="submission" date="2021-08" db="EMBL/GenBank/DDBJ databases">
        <title>WGS assembly of Ceratopteris richardii.</title>
        <authorList>
            <person name="Marchant D.B."/>
            <person name="Chen G."/>
            <person name="Jenkins J."/>
            <person name="Shu S."/>
            <person name="Leebens-Mack J."/>
            <person name="Grimwood J."/>
            <person name="Schmutz J."/>
            <person name="Soltis P."/>
            <person name="Soltis D."/>
            <person name="Chen Z.-H."/>
        </authorList>
    </citation>
    <scope>NUCLEOTIDE SEQUENCE</scope>
    <source>
        <strain evidence="25">Whitten #5841</strain>
        <tissue evidence="25">Leaf</tissue>
    </source>
</reference>
<dbReference type="SMART" id="SM00851">
    <property type="entry name" value="MGS"/>
    <property type="match status" value="1"/>
</dbReference>
<evidence type="ECO:0000256" key="13">
    <source>
        <dbReference type="ARBA" id="ARBA00022975"/>
    </source>
</evidence>
<dbReference type="PROSITE" id="PS00867">
    <property type="entry name" value="CPSASE_2"/>
    <property type="match status" value="2"/>
</dbReference>
<dbReference type="InterPro" id="IPR016185">
    <property type="entry name" value="PreATP-grasp_dom_sf"/>
</dbReference>
<dbReference type="FunFam" id="3.30.470.20:FF:000013">
    <property type="entry name" value="Carbamoyl-phosphate synthase large chain"/>
    <property type="match status" value="1"/>
</dbReference>
<dbReference type="Gene3D" id="3.40.50.1380">
    <property type="entry name" value="Methylglyoxal synthase-like domain"/>
    <property type="match status" value="1"/>
</dbReference>
<dbReference type="FunFam" id="3.30.1490.20:FF:000001">
    <property type="entry name" value="Carbamoyl-phosphate synthase large chain"/>
    <property type="match status" value="1"/>
</dbReference>
<gene>
    <name evidence="25" type="ORF">KP509_04G106800</name>
</gene>
<keyword evidence="12" id="KW-0460">Magnesium</keyword>
<evidence type="ECO:0000313" key="25">
    <source>
        <dbReference type="EMBL" id="KAH7440428.1"/>
    </source>
</evidence>
<evidence type="ECO:0000256" key="12">
    <source>
        <dbReference type="ARBA" id="ARBA00022842"/>
    </source>
</evidence>
<evidence type="ECO:0000256" key="4">
    <source>
        <dbReference type="ARBA" id="ARBA00012738"/>
    </source>
</evidence>